<sequence length="191" mass="20847">MLHLVLASASPRRKELLQKLNIPFSTFSPHADESFSPNLSPNEIVTMLALRKANMASAQFPESIVIGSDTIVVNNDKVLGKPANRQEAKQMLEQLSGQTHSVYTGVAVVYGKISKTFYEKTDVEFWELSDADIERYLDSGEPFDKAGAYGIQGLGALHVKSIKGDYYAVVGLPISRLSRTLSSMGLGSPPE</sequence>
<evidence type="ECO:0000313" key="7">
    <source>
        <dbReference type="EMBL" id="MBS4222579.1"/>
    </source>
</evidence>
<evidence type="ECO:0000256" key="1">
    <source>
        <dbReference type="ARBA" id="ARBA00001968"/>
    </source>
</evidence>
<dbReference type="InterPro" id="IPR029001">
    <property type="entry name" value="ITPase-like_fam"/>
</dbReference>
<feature type="site" description="Important for substrate specificity" evidence="6">
    <location>
        <position position="70"/>
    </location>
</feature>
<comment type="similarity">
    <text evidence="6">Belongs to the Maf family. YhdE subfamily.</text>
</comment>
<dbReference type="RefSeq" id="WP_213097521.1">
    <property type="nucleotide sequence ID" value="NZ_JAGYPK010000001.1"/>
</dbReference>
<gene>
    <name evidence="7" type="primary">maf</name>
    <name evidence="7" type="ORF">KHA91_07380</name>
</gene>
<dbReference type="SUPFAM" id="SSF52972">
    <property type="entry name" value="ITPase-like"/>
    <property type="match status" value="1"/>
</dbReference>
<dbReference type="EMBL" id="JAGYPN010000001">
    <property type="protein sequence ID" value="MBS4222579.1"/>
    <property type="molecule type" value="Genomic_DNA"/>
</dbReference>
<evidence type="ECO:0000256" key="4">
    <source>
        <dbReference type="ARBA" id="ARBA00022801"/>
    </source>
</evidence>
<feature type="active site" description="Proton acceptor" evidence="6">
    <location>
        <position position="69"/>
    </location>
</feature>
<evidence type="ECO:0000256" key="2">
    <source>
        <dbReference type="ARBA" id="ARBA00004496"/>
    </source>
</evidence>
<organism evidence="7 8">
    <name type="scientific">Lederbergia citrea</name>
    <dbReference type="NCBI Taxonomy" id="2833581"/>
    <lineage>
        <taxon>Bacteria</taxon>
        <taxon>Bacillati</taxon>
        <taxon>Bacillota</taxon>
        <taxon>Bacilli</taxon>
        <taxon>Bacillales</taxon>
        <taxon>Bacillaceae</taxon>
        <taxon>Lederbergia</taxon>
    </lineage>
</organism>
<name>A0A942UTD6_9BACI</name>
<accession>A0A942UTD6</accession>
<proteinExistence type="inferred from homology"/>
<comment type="cofactor">
    <cofactor evidence="1 6">
        <name>a divalent metal cation</name>
        <dbReference type="ChEBI" id="CHEBI:60240"/>
    </cofactor>
</comment>
<comment type="function">
    <text evidence="6">Nucleoside triphosphate pyrophosphatase that hydrolyzes dTTP and UTP. May have a dual role in cell division arrest and in preventing the incorporation of modified nucleotides into cellular nucleic acids.</text>
</comment>
<dbReference type="Gene3D" id="3.90.950.10">
    <property type="match status" value="1"/>
</dbReference>
<evidence type="ECO:0000313" key="8">
    <source>
        <dbReference type="Proteomes" id="UP000676456"/>
    </source>
</evidence>
<dbReference type="PANTHER" id="PTHR43213">
    <property type="entry name" value="BIFUNCTIONAL DTTP/UTP PYROPHOSPHATASE/METHYLTRANSFERASE PROTEIN-RELATED"/>
    <property type="match status" value="1"/>
</dbReference>
<dbReference type="InterPro" id="IPR003697">
    <property type="entry name" value="Maf-like"/>
</dbReference>
<dbReference type="PANTHER" id="PTHR43213:SF5">
    <property type="entry name" value="BIFUNCTIONAL DTTP_UTP PYROPHOSPHATASE_METHYLTRANSFERASE PROTEIN-RELATED"/>
    <property type="match status" value="1"/>
</dbReference>
<dbReference type="GO" id="GO:0009117">
    <property type="term" value="P:nucleotide metabolic process"/>
    <property type="evidence" value="ECO:0007669"/>
    <property type="project" value="UniProtKB-KW"/>
</dbReference>
<dbReference type="CDD" id="cd00555">
    <property type="entry name" value="Maf"/>
    <property type="match status" value="1"/>
</dbReference>
<dbReference type="GO" id="GO:0047429">
    <property type="term" value="F:nucleoside triphosphate diphosphatase activity"/>
    <property type="evidence" value="ECO:0007669"/>
    <property type="project" value="UniProtKB-EC"/>
</dbReference>
<evidence type="ECO:0000256" key="3">
    <source>
        <dbReference type="ARBA" id="ARBA00022490"/>
    </source>
</evidence>
<feature type="site" description="Important for substrate specificity" evidence="6">
    <location>
        <position position="12"/>
    </location>
</feature>
<keyword evidence="5 6" id="KW-0546">Nucleotide metabolism</keyword>
<evidence type="ECO:0000256" key="5">
    <source>
        <dbReference type="ARBA" id="ARBA00023080"/>
    </source>
</evidence>
<keyword evidence="3 6" id="KW-0963">Cytoplasm</keyword>
<comment type="catalytic activity">
    <reaction evidence="6">
        <text>UTP + H2O = UMP + diphosphate + H(+)</text>
        <dbReference type="Rhea" id="RHEA:29395"/>
        <dbReference type="ChEBI" id="CHEBI:15377"/>
        <dbReference type="ChEBI" id="CHEBI:15378"/>
        <dbReference type="ChEBI" id="CHEBI:33019"/>
        <dbReference type="ChEBI" id="CHEBI:46398"/>
        <dbReference type="ChEBI" id="CHEBI:57865"/>
        <dbReference type="EC" id="3.6.1.9"/>
    </reaction>
</comment>
<keyword evidence="8" id="KW-1185">Reference proteome</keyword>
<dbReference type="Proteomes" id="UP000676456">
    <property type="component" value="Unassembled WGS sequence"/>
</dbReference>
<dbReference type="GO" id="GO:0005737">
    <property type="term" value="C:cytoplasm"/>
    <property type="evidence" value="ECO:0007669"/>
    <property type="project" value="UniProtKB-SubCell"/>
</dbReference>
<dbReference type="FunFam" id="3.90.950.10:FF:000005">
    <property type="entry name" value="7-methyl-GTP pyrophosphatase"/>
    <property type="match status" value="1"/>
</dbReference>
<comment type="catalytic activity">
    <reaction evidence="6">
        <text>dTTP + H2O = dTMP + diphosphate + H(+)</text>
        <dbReference type="Rhea" id="RHEA:28534"/>
        <dbReference type="ChEBI" id="CHEBI:15377"/>
        <dbReference type="ChEBI" id="CHEBI:15378"/>
        <dbReference type="ChEBI" id="CHEBI:33019"/>
        <dbReference type="ChEBI" id="CHEBI:37568"/>
        <dbReference type="ChEBI" id="CHEBI:63528"/>
        <dbReference type="EC" id="3.6.1.9"/>
    </reaction>
</comment>
<feature type="site" description="Important for substrate specificity" evidence="6">
    <location>
        <position position="152"/>
    </location>
</feature>
<comment type="subcellular location">
    <subcellularLocation>
        <location evidence="2 6">Cytoplasm</location>
    </subcellularLocation>
</comment>
<dbReference type="HAMAP" id="MF_00528">
    <property type="entry name" value="Maf"/>
    <property type="match status" value="1"/>
</dbReference>
<keyword evidence="4 6" id="KW-0378">Hydrolase</keyword>
<dbReference type="PIRSF" id="PIRSF006305">
    <property type="entry name" value="Maf"/>
    <property type="match status" value="1"/>
</dbReference>
<comment type="caution">
    <text evidence="7">The sequence shown here is derived from an EMBL/GenBank/DDBJ whole genome shotgun (WGS) entry which is preliminary data.</text>
</comment>
<comment type="caution">
    <text evidence="6">Lacks conserved residue(s) required for the propagation of feature annotation.</text>
</comment>
<dbReference type="Pfam" id="PF02545">
    <property type="entry name" value="Maf"/>
    <property type="match status" value="1"/>
</dbReference>
<reference evidence="7 8" key="1">
    <citation type="submission" date="2021-05" db="EMBL/GenBank/DDBJ databases">
        <title>Novel Bacillus species.</title>
        <authorList>
            <person name="Liu G."/>
        </authorList>
    </citation>
    <scope>NUCLEOTIDE SEQUENCE [LARGE SCALE GENOMIC DNA]</scope>
    <source>
        <strain evidence="7 8">FJAT-49682</strain>
    </source>
</reference>
<dbReference type="EC" id="3.6.1.9" evidence="6"/>
<protein>
    <recommendedName>
        <fullName evidence="6">dTTP/UTP pyrophosphatase</fullName>
        <shortName evidence="6">dTTPase/UTPase</shortName>
        <ecNumber evidence="6">3.6.1.9</ecNumber>
    </recommendedName>
    <alternativeName>
        <fullName evidence="6">Nucleoside triphosphate pyrophosphatase</fullName>
    </alternativeName>
    <alternativeName>
        <fullName evidence="6">Nucleotide pyrophosphatase</fullName>
        <shortName evidence="6">Nucleotide PPase</shortName>
    </alternativeName>
</protein>
<dbReference type="AlphaFoldDB" id="A0A942UTD6"/>
<dbReference type="NCBIfam" id="TIGR00172">
    <property type="entry name" value="maf"/>
    <property type="match status" value="1"/>
</dbReference>
<evidence type="ECO:0000256" key="6">
    <source>
        <dbReference type="HAMAP-Rule" id="MF_00528"/>
    </source>
</evidence>